<dbReference type="RefSeq" id="WP_070362450.1">
    <property type="nucleotide sequence ID" value="NZ_JAEUWV010000001.1"/>
</dbReference>
<keyword evidence="2" id="KW-1185">Reference proteome</keyword>
<protein>
    <submittedName>
        <fullName evidence="1">Uncharacterized protein</fullName>
    </submittedName>
</protein>
<evidence type="ECO:0000313" key="1">
    <source>
        <dbReference type="EMBL" id="MCO6393696.1"/>
    </source>
</evidence>
<proteinExistence type="predicted"/>
<dbReference type="Proteomes" id="UP001205920">
    <property type="component" value="Unassembled WGS sequence"/>
</dbReference>
<dbReference type="AlphaFoldDB" id="A0AAW5HV68"/>
<comment type="caution">
    <text evidence="1">The sequence shown here is derived from an EMBL/GenBank/DDBJ whole genome shotgun (WGS) entry which is preliminary data.</text>
</comment>
<organism evidence="1 2">
    <name type="scientific">Corynebacterium lipophilum</name>
    <dbReference type="NCBI Taxonomy" id="2804918"/>
    <lineage>
        <taxon>Bacteria</taxon>
        <taxon>Bacillati</taxon>
        <taxon>Actinomycetota</taxon>
        <taxon>Actinomycetes</taxon>
        <taxon>Mycobacteriales</taxon>
        <taxon>Corynebacteriaceae</taxon>
        <taxon>Corynebacterium</taxon>
    </lineage>
</organism>
<sequence>MNLRAHVYSPLQNTAVWIAAWLYHVTSTDETLAALDELGGGHHYGTGGGVELLTEIRRVANLESREPVVRLVLGGAGDTPALWAHTAAAEAMTDAGALIIIGAEGLYHILIPSFETDGVHWRWFEDYRRPPEPDWLSPGEADQMLRSATDQAAMMIEAVAQPNETLSSPRLTVGHITDFYDTPGLPIATTPRAAQIFARADRVSAIVETVTDRLGDHSFDQHLLVLGRSIRRARTAGVAEAVRDFRATR</sequence>
<gene>
    <name evidence="1" type="ORF">JMN37_01670</name>
</gene>
<dbReference type="EMBL" id="JAEUWV010000001">
    <property type="protein sequence ID" value="MCO6393696.1"/>
    <property type="molecule type" value="Genomic_DNA"/>
</dbReference>
<accession>A0AAW5HV68</accession>
<reference evidence="1 2" key="1">
    <citation type="submission" date="2021-01" db="EMBL/GenBank/DDBJ databases">
        <title>Identification and Characterization of Corynebacterium sp.</title>
        <authorList>
            <person name="Luo Q."/>
            <person name="Qu P."/>
            <person name="Chen Q."/>
        </authorList>
    </citation>
    <scope>NUCLEOTIDE SEQUENCE [LARGE SCALE GENOMIC DNA]</scope>
    <source>
        <strain evidence="1 2">MC-18</strain>
    </source>
</reference>
<evidence type="ECO:0000313" key="2">
    <source>
        <dbReference type="Proteomes" id="UP001205920"/>
    </source>
</evidence>
<name>A0AAW5HV68_9CORY</name>